<dbReference type="AlphaFoldDB" id="Q4L3U5"/>
<dbReference type="HOGENOM" id="CLU_1531629_0_0_9"/>
<dbReference type="Proteomes" id="UP000000543">
    <property type="component" value="Chromosome"/>
</dbReference>
<protein>
    <submittedName>
        <fullName evidence="1">Uncharacterized protein</fullName>
    </submittedName>
</protein>
<proteinExistence type="predicted"/>
<dbReference type="RefSeq" id="WP_011276629.1">
    <property type="nucleotide sequence ID" value="NC_007168.1"/>
</dbReference>
<accession>Q4L3U5</accession>
<dbReference type="EMBL" id="AP006716">
    <property type="protein sequence ID" value="BAE05682.1"/>
    <property type="molecule type" value="Genomic_DNA"/>
</dbReference>
<dbReference type="KEGG" id="sha:SH2373"/>
<name>Q4L3U5_STAHJ</name>
<gene>
    <name evidence="1" type="ordered locus">SH2373</name>
</gene>
<evidence type="ECO:0000313" key="2">
    <source>
        <dbReference type="Proteomes" id="UP000000543"/>
    </source>
</evidence>
<reference evidence="1 2" key="1">
    <citation type="journal article" date="2005" name="J. Bacteriol.">
        <title>Whole-genome sequencing of Staphylococcus haemolyticus uncovers the extreme plasticity of its genome and the evolution of human-colonizing staphylococcal species.</title>
        <authorList>
            <person name="Takeuchi F."/>
            <person name="Watanabe S."/>
            <person name="Baba T."/>
            <person name="Yuzawa H."/>
            <person name="Ito T."/>
            <person name="Morimoto Y."/>
            <person name="Kuroda M."/>
            <person name="Cui L."/>
            <person name="Takahashi M."/>
            <person name="Ankai A."/>
            <person name="Baba S."/>
            <person name="Fukui S."/>
            <person name="Lee J.C."/>
            <person name="Hiramatsu K."/>
        </authorList>
    </citation>
    <scope>NUCLEOTIDE SEQUENCE [LARGE SCALE GENOMIC DNA]</scope>
    <source>
        <strain evidence="1 2">JCSC1435</strain>
    </source>
</reference>
<dbReference type="InterPro" id="IPR011688">
    <property type="entry name" value="PVL_Orf50"/>
</dbReference>
<sequence>MPKAKRIMYKGQEYTLSKDEINQMRKGKVTADAFDERIAKGWNIKDAVYLNHNFVPFKNGVYLAVPVFNDTYYIKRSDFEDMRQKHNLSTQKIFSRVRKQPIEEVIPEEYTIYEKESDDDMNYLAEQREREERIKARELNRLKERKPHLFNGTPQKHVFDKYCVHLFDNNVFAKVKTDQYGNVQRG</sequence>
<dbReference type="Pfam" id="PF07768">
    <property type="entry name" value="PVL_ORF50"/>
    <property type="match status" value="1"/>
</dbReference>
<dbReference type="OrthoDB" id="2414638at2"/>
<evidence type="ECO:0000313" key="1">
    <source>
        <dbReference type="EMBL" id="BAE05682.1"/>
    </source>
</evidence>
<organism evidence="1 2">
    <name type="scientific">Staphylococcus haemolyticus (strain JCSC1435)</name>
    <dbReference type="NCBI Taxonomy" id="279808"/>
    <lineage>
        <taxon>Bacteria</taxon>
        <taxon>Bacillati</taxon>
        <taxon>Bacillota</taxon>
        <taxon>Bacilli</taxon>
        <taxon>Bacillales</taxon>
        <taxon>Staphylococcaceae</taxon>
        <taxon>Staphylococcus</taxon>
    </lineage>
</organism>